<dbReference type="EMBL" id="VSSQ01021594">
    <property type="protein sequence ID" value="MPM67275.1"/>
    <property type="molecule type" value="Genomic_DNA"/>
</dbReference>
<reference evidence="3" key="1">
    <citation type="submission" date="2019-08" db="EMBL/GenBank/DDBJ databases">
        <authorList>
            <person name="Kucharzyk K."/>
            <person name="Murdoch R.W."/>
            <person name="Higgins S."/>
            <person name="Loffler F."/>
        </authorList>
    </citation>
    <scope>NUCLEOTIDE SEQUENCE</scope>
</reference>
<dbReference type="InterPro" id="IPR010982">
    <property type="entry name" value="Lambda_DNA-bd_dom_sf"/>
</dbReference>
<dbReference type="PROSITE" id="PS50943">
    <property type="entry name" value="HTH_CROC1"/>
    <property type="match status" value="1"/>
</dbReference>
<dbReference type="AlphaFoldDB" id="A0A645BPR5"/>
<dbReference type="CDD" id="cd00093">
    <property type="entry name" value="HTH_XRE"/>
    <property type="match status" value="1"/>
</dbReference>
<dbReference type="Gene3D" id="1.10.260.40">
    <property type="entry name" value="lambda repressor-like DNA-binding domains"/>
    <property type="match status" value="1"/>
</dbReference>
<dbReference type="PANTHER" id="PTHR46558:SF11">
    <property type="entry name" value="HTH-TYPE TRANSCRIPTIONAL REGULATOR XRE"/>
    <property type="match status" value="1"/>
</dbReference>
<gene>
    <name evidence="3" type="ORF">SDC9_114197</name>
</gene>
<protein>
    <recommendedName>
        <fullName evidence="2">HTH cro/C1-type domain-containing protein</fullName>
    </recommendedName>
</protein>
<sequence length="263" mass="29788">MENIKLNDQIAFLRRQKGLTQEELARALGVTNQAVSKWESFQCCPDIALLPDIAKLFDVSIDELIGYKSADTFENVYLKIKSLFTQSPAESVFENAFRLSVLLHEAACTQGYKGYAPWDTNKNYGMEEYPHKWGFSACSEPEGNTIYSGNGIFIANGKSYQTPDISQIRDLYLALERLADKNVLRVLYTLYEMTVNNFDLYVSLPDIASKCNLSETDVTTALENIPITIKESENEEPLYRIEGSYTDISLMVFKEQSQMILTA</sequence>
<comment type="caution">
    <text evidence="3">The sequence shown here is derived from an EMBL/GenBank/DDBJ whole genome shotgun (WGS) entry which is preliminary data.</text>
</comment>
<name>A0A645BPR5_9ZZZZ</name>
<organism evidence="3">
    <name type="scientific">bioreactor metagenome</name>
    <dbReference type="NCBI Taxonomy" id="1076179"/>
    <lineage>
        <taxon>unclassified sequences</taxon>
        <taxon>metagenomes</taxon>
        <taxon>ecological metagenomes</taxon>
    </lineage>
</organism>
<proteinExistence type="predicted"/>
<dbReference type="PANTHER" id="PTHR46558">
    <property type="entry name" value="TRACRIPTIONAL REGULATORY PROTEIN-RELATED-RELATED"/>
    <property type="match status" value="1"/>
</dbReference>
<accession>A0A645BPR5</accession>
<dbReference type="SUPFAM" id="SSF47413">
    <property type="entry name" value="lambda repressor-like DNA-binding domains"/>
    <property type="match status" value="1"/>
</dbReference>
<evidence type="ECO:0000313" key="3">
    <source>
        <dbReference type="EMBL" id="MPM67275.1"/>
    </source>
</evidence>
<keyword evidence="1" id="KW-0238">DNA-binding</keyword>
<dbReference type="Pfam" id="PF01381">
    <property type="entry name" value="HTH_3"/>
    <property type="match status" value="1"/>
</dbReference>
<evidence type="ECO:0000259" key="2">
    <source>
        <dbReference type="PROSITE" id="PS50943"/>
    </source>
</evidence>
<feature type="domain" description="HTH cro/C1-type" evidence="2">
    <location>
        <begin position="10"/>
        <end position="64"/>
    </location>
</feature>
<dbReference type="InterPro" id="IPR001387">
    <property type="entry name" value="Cro/C1-type_HTH"/>
</dbReference>
<evidence type="ECO:0000256" key="1">
    <source>
        <dbReference type="ARBA" id="ARBA00023125"/>
    </source>
</evidence>
<dbReference type="GO" id="GO:0003677">
    <property type="term" value="F:DNA binding"/>
    <property type="evidence" value="ECO:0007669"/>
    <property type="project" value="UniProtKB-KW"/>
</dbReference>
<dbReference type="SMART" id="SM00530">
    <property type="entry name" value="HTH_XRE"/>
    <property type="match status" value="1"/>
</dbReference>